<dbReference type="Proteomes" id="UP000269438">
    <property type="component" value="Unassembled WGS sequence"/>
</dbReference>
<proteinExistence type="predicted"/>
<reference evidence="2 3" key="1">
    <citation type="submission" date="2018-10" db="EMBL/GenBank/DDBJ databases">
        <authorList>
            <person name="Li J."/>
        </authorList>
    </citation>
    <scope>NUCLEOTIDE SEQUENCE [LARGE SCALE GENOMIC DNA]</scope>
    <source>
        <strain evidence="2 3">JCM 11654</strain>
    </source>
</reference>
<name>A0A3L7AR97_9MICO</name>
<evidence type="ECO:0000313" key="2">
    <source>
        <dbReference type="EMBL" id="RLP83006.1"/>
    </source>
</evidence>
<accession>A0A3L7AR97</accession>
<gene>
    <name evidence="2" type="ORF">D9V34_07115</name>
</gene>
<comment type="caution">
    <text evidence="2">The sequence shown here is derived from an EMBL/GenBank/DDBJ whole genome shotgun (WGS) entry which is preliminary data.</text>
</comment>
<evidence type="ECO:0000313" key="3">
    <source>
        <dbReference type="Proteomes" id="UP000269438"/>
    </source>
</evidence>
<protein>
    <submittedName>
        <fullName evidence="2">Uncharacterized protein</fullName>
    </submittedName>
</protein>
<feature type="region of interest" description="Disordered" evidence="1">
    <location>
        <begin position="50"/>
        <end position="91"/>
    </location>
</feature>
<evidence type="ECO:0000256" key="1">
    <source>
        <dbReference type="SAM" id="MobiDB-lite"/>
    </source>
</evidence>
<keyword evidence="3" id="KW-1185">Reference proteome</keyword>
<organism evidence="2 3">
    <name type="scientific">Mycetocola lacteus</name>
    <dbReference type="NCBI Taxonomy" id="76637"/>
    <lineage>
        <taxon>Bacteria</taxon>
        <taxon>Bacillati</taxon>
        <taxon>Actinomycetota</taxon>
        <taxon>Actinomycetes</taxon>
        <taxon>Micrococcales</taxon>
        <taxon>Microbacteriaceae</taxon>
        <taxon>Mycetocola</taxon>
    </lineage>
</organism>
<sequence>MLLTELADLVSYLPAGSALWQSVGGPLAISDAIRAGQAVAHTIQMVAWSEGGRKGPKPEIAAPPPYAHERREQERVMTRKAEAYRRRQQRE</sequence>
<dbReference type="EMBL" id="RCUY01000005">
    <property type="protein sequence ID" value="RLP83006.1"/>
    <property type="molecule type" value="Genomic_DNA"/>
</dbReference>
<feature type="compositionally biased region" description="Basic and acidic residues" evidence="1">
    <location>
        <begin position="67"/>
        <end position="91"/>
    </location>
</feature>
<dbReference type="AlphaFoldDB" id="A0A3L7AR97"/>